<feature type="transmembrane region" description="Helical" evidence="7">
    <location>
        <begin position="394"/>
        <end position="413"/>
    </location>
</feature>
<sequence>MPSSRRMILGHVVTDLSSKMNRTKKLGADVMETPLNRCLNTFDITLLGVGHMVGAGIYVLTGTVAKDIAGPGIVLSFLLAGMTSLLAALCYAEFGTRVPKAGSAYVYTYISIGEFWAFVIGWNIILEHMIGAASVARAWSGYVDSLVGFAISNATVSTVGEMHEQLLGRYPDFLAFAVCLVYSCLLGIGVKGSAVFNSLFTLINLSVMMLVICGGFYYANIKNWTTGKGFLPFGFSGVIAGAATCFYAFVGFDSIATSSEEARNPVVSIPVATIISMAAVTIGYILVSAALTLMVPYWTISTSAALPEAFSNIGLNWAKYVVSIGALCGMTTTLFGSLFSLPRCMYAMASDGLLFSFLGSINQKTQVPLINLAVSGISSAVIALVFDLEKLVEFMSIGTLLAYTIVSASVIILRYRPPATEGTAILGVGATTDDSSQSGTELPSPQSDVTIVPLLMLSTAGRLKPSFRWLSPLVGNCEPGGAVSGAVFVFTCFSAALCIQLQFSSYEMRAGVWWTVLLASFFVICLAGCLLVIMAHHQNTVGLQFKVPLVPLIPALSIFCNVELMVHLKALTWVRFIVWMALGLLVYFLYGIHHSKESDPVSSYSILMTSSEAGKGKWGSMHSTGPVPILSPSEEKAPPPTKPPKDISTDDKRPIVDEEEVVQ</sequence>
<feature type="transmembrane region" description="Helical" evidence="7">
    <location>
        <begin position="230"/>
        <end position="250"/>
    </location>
</feature>
<feature type="transmembrane region" description="Helical" evidence="7">
    <location>
        <begin position="73"/>
        <end position="92"/>
    </location>
</feature>
<feature type="transmembrane region" description="Helical" evidence="7">
    <location>
        <begin position="512"/>
        <end position="535"/>
    </location>
</feature>
<dbReference type="FunCoup" id="A0A6L2P8L3">
    <property type="interactions" value="88"/>
</dbReference>
<feature type="transmembrane region" description="Helical" evidence="7">
    <location>
        <begin position="547"/>
        <end position="566"/>
    </location>
</feature>
<keyword evidence="2" id="KW-0813">Transport</keyword>
<feature type="domain" description="Cationic amino acid transporter C-terminal" evidence="8">
    <location>
        <begin position="545"/>
        <end position="595"/>
    </location>
</feature>
<dbReference type="PANTHER" id="PTHR43243:SF4">
    <property type="entry name" value="CATIONIC AMINO ACID TRANSPORTER 4"/>
    <property type="match status" value="1"/>
</dbReference>
<feature type="transmembrane region" description="Helical" evidence="7">
    <location>
        <begin position="572"/>
        <end position="590"/>
    </location>
</feature>
<keyword evidence="5 7" id="KW-0472">Membrane</keyword>
<dbReference type="Gene3D" id="1.20.1740.10">
    <property type="entry name" value="Amino acid/polyamine transporter I"/>
    <property type="match status" value="2"/>
</dbReference>
<name>A0A6L2P8L3_COPFO</name>
<feature type="transmembrane region" description="Helical" evidence="7">
    <location>
        <begin position="199"/>
        <end position="218"/>
    </location>
</feature>
<accession>A0A6L2P8L3</accession>
<evidence type="ECO:0000259" key="8">
    <source>
        <dbReference type="Pfam" id="PF13906"/>
    </source>
</evidence>
<dbReference type="InterPro" id="IPR002293">
    <property type="entry name" value="AA/rel_permease1"/>
</dbReference>
<dbReference type="InParanoid" id="A0A6L2P8L3"/>
<feature type="region of interest" description="Disordered" evidence="6">
    <location>
        <begin position="614"/>
        <end position="663"/>
    </location>
</feature>
<evidence type="ECO:0000256" key="2">
    <source>
        <dbReference type="ARBA" id="ARBA00022448"/>
    </source>
</evidence>
<dbReference type="FunFam" id="1.20.1740.10:FF:000010">
    <property type="entry name" value="probable cationic amino acid transporter"/>
    <property type="match status" value="1"/>
</dbReference>
<reference evidence="10" key="1">
    <citation type="submission" date="2020-01" db="EMBL/GenBank/DDBJ databases">
        <title>Draft genome sequence of the Termite Coptotermes fromosanus.</title>
        <authorList>
            <person name="Itakura S."/>
            <person name="Yosikawa Y."/>
            <person name="Umezawa K."/>
        </authorList>
    </citation>
    <scope>NUCLEOTIDE SEQUENCE [LARGE SCALE GENOMIC DNA]</scope>
</reference>
<dbReference type="GO" id="GO:0005886">
    <property type="term" value="C:plasma membrane"/>
    <property type="evidence" value="ECO:0007669"/>
    <property type="project" value="TreeGrafter"/>
</dbReference>
<protein>
    <recommendedName>
        <fullName evidence="8">Cationic amino acid transporter C-terminal domain-containing protein</fullName>
    </recommendedName>
</protein>
<feature type="compositionally biased region" description="Basic and acidic residues" evidence="6">
    <location>
        <begin position="633"/>
        <end position="656"/>
    </location>
</feature>
<keyword evidence="3 7" id="KW-0812">Transmembrane</keyword>
<evidence type="ECO:0000256" key="5">
    <source>
        <dbReference type="ARBA" id="ARBA00023136"/>
    </source>
</evidence>
<feature type="transmembrane region" description="Helical" evidence="7">
    <location>
        <begin position="271"/>
        <end position="300"/>
    </location>
</feature>
<dbReference type="Pfam" id="PF13906">
    <property type="entry name" value="AA_permease_C"/>
    <property type="match status" value="1"/>
</dbReference>
<keyword evidence="10" id="KW-1185">Reference proteome</keyword>
<gene>
    <name evidence="9" type="ORF">Cfor_10700</name>
</gene>
<feature type="transmembrane region" description="Helical" evidence="7">
    <location>
        <begin position="173"/>
        <end position="190"/>
    </location>
</feature>
<keyword evidence="4 7" id="KW-1133">Transmembrane helix</keyword>
<dbReference type="EMBL" id="BLKM01000075">
    <property type="protein sequence ID" value="GFG28559.1"/>
    <property type="molecule type" value="Genomic_DNA"/>
</dbReference>
<evidence type="ECO:0000313" key="10">
    <source>
        <dbReference type="Proteomes" id="UP000502823"/>
    </source>
</evidence>
<comment type="subcellular location">
    <subcellularLocation>
        <location evidence="1">Membrane</location>
        <topology evidence="1">Multi-pass membrane protein</topology>
    </subcellularLocation>
</comment>
<organism evidence="9 10">
    <name type="scientific">Coptotermes formosanus</name>
    <name type="common">Formosan subterranean termite</name>
    <dbReference type="NCBI Taxonomy" id="36987"/>
    <lineage>
        <taxon>Eukaryota</taxon>
        <taxon>Metazoa</taxon>
        <taxon>Ecdysozoa</taxon>
        <taxon>Arthropoda</taxon>
        <taxon>Hexapoda</taxon>
        <taxon>Insecta</taxon>
        <taxon>Pterygota</taxon>
        <taxon>Neoptera</taxon>
        <taxon>Polyneoptera</taxon>
        <taxon>Dictyoptera</taxon>
        <taxon>Blattodea</taxon>
        <taxon>Blattoidea</taxon>
        <taxon>Termitoidae</taxon>
        <taxon>Rhinotermitidae</taxon>
        <taxon>Coptotermes</taxon>
    </lineage>
</organism>
<dbReference type="OrthoDB" id="3900342at2759"/>
<dbReference type="InterPro" id="IPR029485">
    <property type="entry name" value="CAT_C"/>
</dbReference>
<evidence type="ECO:0000256" key="6">
    <source>
        <dbReference type="SAM" id="MobiDB-lite"/>
    </source>
</evidence>
<feature type="transmembrane region" description="Helical" evidence="7">
    <location>
        <begin position="104"/>
        <end position="125"/>
    </location>
</feature>
<evidence type="ECO:0000256" key="3">
    <source>
        <dbReference type="ARBA" id="ARBA00022692"/>
    </source>
</evidence>
<dbReference type="Pfam" id="PF13520">
    <property type="entry name" value="AA_permease_2"/>
    <property type="match status" value="1"/>
</dbReference>
<proteinExistence type="predicted"/>
<feature type="transmembrane region" description="Helical" evidence="7">
    <location>
        <begin position="486"/>
        <end position="506"/>
    </location>
</feature>
<dbReference type="PANTHER" id="PTHR43243">
    <property type="entry name" value="INNER MEMBRANE TRANSPORTER YGJI-RELATED"/>
    <property type="match status" value="1"/>
</dbReference>
<evidence type="ECO:0000256" key="1">
    <source>
        <dbReference type="ARBA" id="ARBA00004141"/>
    </source>
</evidence>
<feature type="transmembrane region" description="Helical" evidence="7">
    <location>
        <begin position="41"/>
        <end position="61"/>
    </location>
</feature>
<feature type="transmembrane region" description="Helical" evidence="7">
    <location>
        <begin position="369"/>
        <end position="388"/>
    </location>
</feature>
<comment type="caution">
    <text evidence="9">The sequence shown here is derived from an EMBL/GenBank/DDBJ whole genome shotgun (WGS) entry which is preliminary data.</text>
</comment>
<evidence type="ECO:0000256" key="4">
    <source>
        <dbReference type="ARBA" id="ARBA00022989"/>
    </source>
</evidence>
<evidence type="ECO:0000256" key="7">
    <source>
        <dbReference type="SAM" id="Phobius"/>
    </source>
</evidence>
<dbReference type="GO" id="GO:0015171">
    <property type="term" value="F:amino acid transmembrane transporter activity"/>
    <property type="evidence" value="ECO:0007669"/>
    <property type="project" value="TreeGrafter"/>
</dbReference>
<dbReference type="Proteomes" id="UP000502823">
    <property type="component" value="Unassembled WGS sequence"/>
</dbReference>
<feature type="transmembrane region" description="Helical" evidence="7">
    <location>
        <begin position="320"/>
        <end position="341"/>
    </location>
</feature>
<evidence type="ECO:0000313" key="9">
    <source>
        <dbReference type="EMBL" id="GFG28559.1"/>
    </source>
</evidence>
<dbReference type="AlphaFoldDB" id="A0A6L2P8L3"/>